<dbReference type="EMBL" id="DQ199648">
    <property type="protein sequence ID" value="ABB13623.1"/>
    <property type="molecule type" value="mRNA"/>
</dbReference>
<dbReference type="SMR" id="Q07A25"/>
<dbReference type="Pfam" id="PF00234">
    <property type="entry name" value="Tryp_alpha_amyl"/>
    <property type="match status" value="1"/>
</dbReference>
<dbReference type="InterPro" id="IPR000528">
    <property type="entry name" value="Plant_nsLTP"/>
</dbReference>
<evidence type="ECO:0000259" key="5">
    <source>
        <dbReference type="Pfam" id="PF00234"/>
    </source>
</evidence>
<keyword evidence="2 4" id="KW-0732">Signal</keyword>
<dbReference type="InterPro" id="IPR016140">
    <property type="entry name" value="Bifunc_inhib/LTP/seed_store"/>
</dbReference>
<name>Q07A25_ASTSI</name>
<evidence type="ECO:0000313" key="6">
    <source>
        <dbReference type="EMBL" id="ABB13623.1"/>
    </source>
</evidence>
<feature type="domain" description="Bifunctional inhibitor/plant lipid transfer protein/seed storage helical" evidence="5">
    <location>
        <begin position="28"/>
        <end position="110"/>
    </location>
</feature>
<accession>Q07A25</accession>
<comment type="similarity">
    <text evidence="1">Belongs to the plant LTP family.</text>
</comment>
<dbReference type="GO" id="GO:0006869">
    <property type="term" value="P:lipid transport"/>
    <property type="evidence" value="ECO:0007669"/>
    <property type="project" value="InterPro"/>
</dbReference>
<proteinExistence type="evidence at transcript level"/>
<dbReference type="Gene3D" id="1.10.110.10">
    <property type="entry name" value="Plant lipid-transfer and hydrophobic proteins"/>
    <property type="match status" value="1"/>
</dbReference>
<dbReference type="PRINTS" id="PR00382">
    <property type="entry name" value="LIPIDTRNSFER"/>
</dbReference>
<sequence length="132" mass="14659">MKFAYVVVVMCIMVVLNPSMTEAETISCREVVVTLTPCFPYLLSGYGPSQSCCEAIKSFKIVFKNKINGQIACNCMKKAAFFGLSNANAEALPEKCNVKMHYKINTSFDCTSIQDLKNVNVEKIQILQTLLV</sequence>
<dbReference type="CDD" id="cd01960">
    <property type="entry name" value="nsLTP1"/>
    <property type="match status" value="1"/>
</dbReference>
<evidence type="ECO:0000256" key="3">
    <source>
        <dbReference type="ARBA" id="ARBA00023157"/>
    </source>
</evidence>
<feature type="chain" id="PRO_5004165607" evidence="4">
    <location>
        <begin position="24"/>
        <end position="132"/>
    </location>
</feature>
<reference evidence="6" key="1">
    <citation type="submission" date="2005-09" db="EMBL/GenBank/DDBJ databases">
        <title>Identification of new nodulin cDNAs from Astragalus sinicus by SSH.</title>
        <authorList>
            <person name="Chou M.-X."/>
            <person name="Wei X.-Y."/>
            <person name="Zhou J.-C."/>
        </authorList>
    </citation>
    <scope>NUCLEOTIDE SEQUENCE</scope>
    <source>
        <strain evidence="6">AsE246</strain>
    </source>
</reference>
<organism evidence="6">
    <name type="scientific">Astragalus sinicus</name>
    <name type="common">Chinese milk vetch</name>
    <dbReference type="NCBI Taxonomy" id="47065"/>
    <lineage>
        <taxon>Eukaryota</taxon>
        <taxon>Viridiplantae</taxon>
        <taxon>Streptophyta</taxon>
        <taxon>Embryophyta</taxon>
        <taxon>Tracheophyta</taxon>
        <taxon>Spermatophyta</taxon>
        <taxon>Magnoliopsida</taxon>
        <taxon>eudicotyledons</taxon>
        <taxon>Gunneridae</taxon>
        <taxon>Pentapetalae</taxon>
        <taxon>rosids</taxon>
        <taxon>fabids</taxon>
        <taxon>Fabales</taxon>
        <taxon>Fabaceae</taxon>
        <taxon>Papilionoideae</taxon>
        <taxon>50 kb inversion clade</taxon>
        <taxon>NPAAA clade</taxon>
        <taxon>Hologalegina</taxon>
        <taxon>IRL clade</taxon>
        <taxon>Galegeae</taxon>
        <taxon>Astragalus</taxon>
    </lineage>
</organism>
<evidence type="ECO:0000256" key="2">
    <source>
        <dbReference type="ARBA" id="ARBA00022729"/>
    </source>
</evidence>
<dbReference type="InterPro" id="IPR036312">
    <property type="entry name" value="Bifun_inhib/LTP/seed_sf"/>
</dbReference>
<evidence type="ECO:0000256" key="4">
    <source>
        <dbReference type="SAM" id="SignalP"/>
    </source>
</evidence>
<feature type="signal peptide" evidence="4">
    <location>
        <begin position="1"/>
        <end position="23"/>
    </location>
</feature>
<evidence type="ECO:0000256" key="1">
    <source>
        <dbReference type="ARBA" id="ARBA00009748"/>
    </source>
</evidence>
<keyword evidence="3" id="KW-1015">Disulfide bond</keyword>
<dbReference type="PANTHER" id="PTHR33076">
    <property type="entry name" value="NON-SPECIFIC LIPID-TRANSFER PROTEIN 2-RELATED"/>
    <property type="match status" value="1"/>
</dbReference>
<dbReference type="SUPFAM" id="SSF47699">
    <property type="entry name" value="Bifunctional inhibitor/lipid-transfer protein/seed storage 2S albumin"/>
    <property type="match status" value="1"/>
</dbReference>
<dbReference type="AlphaFoldDB" id="Q07A25"/>
<dbReference type="GO" id="GO:0008289">
    <property type="term" value="F:lipid binding"/>
    <property type="evidence" value="ECO:0007669"/>
    <property type="project" value="InterPro"/>
</dbReference>
<protein>
    <submittedName>
        <fullName evidence="6">LTP-like protein 1</fullName>
    </submittedName>
</protein>